<accession>A0A0E9X658</accession>
<dbReference type="EMBL" id="GBXM01010483">
    <property type="protein sequence ID" value="JAH98094.1"/>
    <property type="molecule type" value="Transcribed_RNA"/>
</dbReference>
<organism evidence="1">
    <name type="scientific">Anguilla anguilla</name>
    <name type="common">European freshwater eel</name>
    <name type="synonym">Muraena anguilla</name>
    <dbReference type="NCBI Taxonomy" id="7936"/>
    <lineage>
        <taxon>Eukaryota</taxon>
        <taxon>Metazoa</taxon>
        <taxon>Chordata</taxon>
        <taxon>Craniata</taxon>
        <taxon>Vertebrata</taxon>
        <taxon>Euteleostomi</taxon>
        <taxon>Actinopterygii</taxon>
        <taxon>Neopterygii</taxon>
        <taxon>Teleostei</taxon>
        <taxon>Anguilliformes</taxon>
        <taxon>Anguillidae</taxon>
        <taxon>Anguilla</taxon>
    </lineage>
</organism>
<sequence>MRLNFFYTGKKKKIKMAISRRTEGLKLLTLNFTLMRRFEKKEKVTRPVANTKKLERLRAEDVSKRMKP</sequence>
<evidence type="ECO:0000313" key="1">
    <source>
        <dbReference type="EMBL" id="JAH98094.1"/>
    </source>
</evidence>
<reference evidence="1" key="2">
    <citation type="journal article" date="2015" name="Fish Shellfish Immunol.">
        <title>Early steps in the European eel (Anguilla anguilla)-Vibrio vulnificus interaction in the gills: Role of the RtxA13 toxin.</title>
        <authorList>
            <person name="Callol A."/>
            <person name="Pajuelo D."/>
            <person name="Ebbesson L."/>
            <person name="Teles M."/>
            <person name="MacKenzie S."/>
            <person name="Amaro C."/>
        </authorList>
    </citation>
    <scope>NUCLEOTIDE SEQUENCE</scope>
</reference>
<name>A0A0E9X658_ANGAN</name>
<reference evidence="1" key="1">
    <citation type="submission" date="2014-11" db="EMBL/GenBank/DDBJ databases">
        <authorList>
            <person name="Amaro Gonzalez C."/>
        </authorList>
    </citation>
    <scope>NUCLEOTIDE SEQUENCE</scope>
</reference>
<dbReference type="AlphaFoldDB" id="A0A0E9X658"/>
<protein>
    <submittedName>
        <fullName evidence="1">Uncharacterized protein</fullName>
    </submittedName>
</protein>
<proteinExistence type="predicted"/>